<comment type="subcellular location">
    <subcellularLocation>
        <location evidence="1">Membrane</location>
        <topology evidence="1">Multi-pass membrane protein</topology>
    </subcellularLocation>
</comment>
<keyword evidence="7" id="KW-0472">Membrane</keyword>
<dbReference type="SUPFAM" id="SSF52540">
    <property type="entry name" value="P-loop containing nucleoside triphosphate hydrolases"/>
    <property type="match status" value="1"/>
</dbReference>
<dbReference type="Gene3D" id="3.40.50.300">
    <property type="entry name" value="P-loop containing nucleotide triphosphate hydrolases"/>
    <property type="match status" value="1"/>
</dbReference>
<evidence type="ECO:0000256" key="2">
    <source>
        <dbReference type="ARBA" id="ARBA00022448"/>
    </source>
</evidence>
<protein>
    <recommendedName>
        <fullName evidence="9">ABC transporter domain-containing protein</fullName>
    </recommendedName>
</protein>
<keyword evidence="4" id="KW-0547">Nucleotide-binding</keyword>
<dbReference type="InterPro" id="IPR003439">
    <property type="entry name" value="ABC_transporter-like_ATP-bd"/>
</dbReference>
<dbReference type="Proteomes" id="UP000232323">
    <property type="component" value="Unassembled WGS sequence"/>
</dbReference>
<feature type="domain" description="ABC transporter" evidence="9">
    <location>
        <begin position="32"/>
        <end position="278"/>
    </location>
</feature>
<dbReference type="InterPro" id="IPR027417">
    <property type="entry name" value="P-loop_NTPase"/>
</dbReference>
<keyword evidence="11" id="KW-1185">Reference proteome</keyword>
<dbReference type="AlphaFoldDB" id="A0A250WYH0"/>
<dbReference type="GO" id="GO:0005524">
    <property type="term" value="F:ATP binding"/>
    <property type="evidence" value="ECO:0007669"/>
    <property type="project" value="UniProtKB-KW"/>
</dbReference>
<evidence type="ECO:0000313" key="10">
    <source>
        <dbReference type="EMBL" id="GAX75652.1"/>
    </source>
</evidence>
<dbReference type="SMART" id="SM00382">
    <property type="entry name" value="AAA"/>
    <property type="match status" value="1"/>
</dbReference>
<keyword evidence="5" id="KW-0067">ATP-binding</keyword>
<evidence type="ECO:0000256" key="3">
    <source>
        <dbReference type="ARBA" id="ARBA00022692"/>
    </source>
</evidence>
<evidence type="ECO:0000256" key="7">
    <source>
        <dbReference type="ARBA" id="ARBA00023136"/>
    </source>
</evidence>
<keyword evidence="3" id="KW-0812">Transmembrane</keyword>
<dbReference type="InterPro" id="IPR003593">
    <property type="entry name" value="AAA+_ATPase"/>
</dbReference>
<dbReference type="InterPro" id="IPR050352">
    <property type="entry name" value="ABCG_transporters"/>
</dbReference>
<evidence type="ECO:0000259" key="9">
    <source>
        <dbReference type="PROSITE" id="PS50893"/>
    </source>
</evidence>
<dbReference type="GO" id="GO:0042626">
    <property type="term" value="F:ATPase-coupled transmembrane transporter activity"/>
    <property type="evidence" value="ECO:0007669"/>
    <property type="project" value="TreeGrafter"/>
</dbReference>
<organism evidence="10 11">
    <name type="scientific">Chlamydomonas eustigma</name>
    <dbReference type="NCBI Taxonomy" id="1157962"/>
    <lineage>
        <taxon>Eukaryota</taxon>
        <taxon>Viridiplantae</taxon>
        <taxon>Chlorophyta</taxon>
        <taxon>core chlorophytes</taxon>
        <taxon>Chlorophyceae</taxon>
        <taxon>CS clade</taxon>
        <taxon>Chlamydomonadales</taxon>
        <taxon>Chlamydomonadaceae</taxon>
        <taxon>Chlamydomonas</taxon>
    </lineage>
</organism>
<dbReference type="GO" id="GO:0016887">
    <property type="term" value="F:ATP hydrolysis activity"/>
    <property type="evidence" value="ECO:0007669"/>
    <property type="project" value="InterPro"/>
</dbReference>
<dbReference type="CDD" id="cd03213">
    <property type="entry name" value="ABCG_EPDR"/>
    <property type="match status" value="1"/>
</dbReference>
<evidence type="ECO:0000256" key="5">
    <source>
        <dbReference type="ARBA" id="ARBA00022840"/>
    </source>
</evidence>
<name>A0A250WYH0_9CHLO</name>
<keyword evidence="2" id="KW-0813">Transport</keyword>
<dbReference type="PROSITE" id="PS50893">
    <property type="entry name" value="ABC_TRANSPORTER_2"/>
    <property type="match status" value="1"/>
</dbReference>
<reference evidence="10 11" key="1">
    <citation type="submission" date="2017-08" db="EMBL/GenBank/DDBJ databases">
        <title>Acidophilic green algal genome provides insights into adaptation to an acidic environment.</title>
        <authorList>
            <person name="Hirooka S."/>
            <person name="Hirose Y."/>
            <person name="Kanesaki Y."/>
            <person name="Higuchi S."/>
            <person name="Fujiwara T."/>
            <person name="Onuma R."/>
            <person name="Era A."/>
            <person name="Ohbayashi R."/>
            <person name="Uzuka A."/>
            <person name="Nozaki H."/>
            <person name="Yoshikawa H."/>
            <person name="Miyagishima S.Y."/>
        </authorList>
    </citation>
    <scope>NUCLEOTIDE SEQUENCE [LARGE SCALE GENOMIC DNA]</scope>
    <source>
        <strain evidence="10 11">NIES-2499</strain>
    </source>
</reference>
<gene>
    <name evidence="10" type="ORF">CEUSTIGMA_g3096.t1</name>
</gene>
<dbReference type="EMBL" id="BEGY01000013">
    <property type="protein sequence ID" value="GAX75652.1"/>
    <property type="molecule type" value="Genomic_DNA"/>
</dbReference>
<dbReference type="Pfam" id="PF00005">
    <property type="entry name" value="ABC_tran"/>
    <property type="match status" value="1"/>
</dbReference>
<evidence type="ECO:0000256" key="6">
    <source>
        <dbReference type="ARBA" id="ARBA00022989"/>
    </source>
</evidence>
<proteinExistence type="predicted"/>
<dbReference type="PANTHER" id="PTHR48041:SF91">
    <property type="entry name" value="ABC TRANSPORTER G FAMILY MEMBER 28"/>
    <property type="match status" value="1"/>
</dbReference>
<dbReference type="OrthoDB" id="66620at2759"/>
<feature type="region of interest" description="Disordered" evidence="8">
    <location>
        <begin position="333"/>
        <end position="352"/>
    </location>
</feature>
<evidence type="ECO:0000256" key="1">
    <source>
        <dbReference type="ARBA" id="ARBA00004141"/>
    </source>
</evidence>
<sequence length="352" mass="38337">MSNSIALTVSAKDDEKTIVRKETFGTSGGLRITFKDLSYHVPSNTAKGERAYLLKSVNGWFEKHQMSALMGPSGSGKTTLLDVLAGRKNQGVTEGELAFGGQAPSRQFLRRYTGYVEQFDTLLGILTVEEMLMYTAELKRSLNEPISSKRAAVEMVLKKLALDQCKDVIIGNQMTKGISGGQAKGTNIGIALITNPRVLFLDEPTSGLDSYTANEVMTVVKALLQDGTTICATIHSPSQYCFSLFDRLIMLVRGRVVYFGPSVGAAAFAISITPKVKEMSAGYNEAEFLVDLVTEADRQGKGSEIADAYEASSLCKENQGQLLMYTDSTQKEQLSEDTQAELNTRSSTVTPW</sequence>
<evidence type="ECO:0000313" key="11">
    <source>
        <dbReference type="Proteomes" id="UP000232323"/>
    </source>
</evidence>
<evidence type="ECO:0000256" key="4">
    <source>
        <dbReference type="ARBA" id="ARBA00022741"/>
    </source>
</evidence>
<feature type="compositionally biased region" description="Polar residues" evidence="8">
    <location>
        <begin position="335"/>
        <end position="352"/>
    </location>
</feature>
<accession>A0A250WYH0</accession>
<comment type="caution">
    <text evidence="10">The sequence shown here is derived from an EMBL/GenBank/DDBJ whole genome shotgun (WGS) entry which is preliminary data.</text>
</comment>
<keyword evidence="6" id="KW-1133">Transmembrane helix</keyword>
<evidence type="ECO:0000256" key="8">
    <source>
        <dbReference type="SAM" id="MobiDB-lite"/>
    </source>
</evidence>
<dbReference type="PANTHER" id="PTHR48041">
    <property type="entry name" value="ABC TRANSPORTER G FAMILY MEMBER 28"/>
    <property type="match status" value="1"/>
</dbReference>
<dbReference type="GO" id="GO:0016020">
    <property type="term" value="C:membrane"/>
    <property type="evidence" value="ECO:0007669"/>
    <property type="project" value="UniProtKB-SubCell"/>
</dbReference>